<gene>
    <name evidence="1" type="ORF">H3H36_01275</name>
</gene>
<evidence type="ECO:0008006" key="3">
    <source>
        <dbReference type="Google" id="ProtNLM"/>
    </source>
</evidence>
<comment type="caution">
    <text evidence="1">The sequence shown here is derived from an EMBL/GenBank/DDBJ whole genome shotgun (WGS) entry which is preliminary data.</text>
</comment>
<dbReference type="Proteomes" id="UP000566711">
    <property type="component" value="Unassembled WGS sequence"/>
</dbReference>
<reference evidence="1 2" key="1">
    <citation type="submission" date="2020-07" db="EMBL/GenBank/DDBJ databases">
        <title>Novel species isolated from subtropical streams in China.</title>
        <authorList>
            <person name="Lu H."/>
        </authorList>
    </citation>
    <scope>NUCLEOTIDE SEQUENCE [LARGE SCALE GENOMIC DNA]</scope>
    <source>
        <strain evidence="1 2">FT3S</strain>
    </source>
</reference>
<dbReference type="AlphaFoldDB" id="A0A7W2I536"/>
<dbReference type="RefSeq" id="WP_182213162.1">
    <property type="nucleotide sequence ID" value="NZ_JACEZS010000001.1"/>
</dbReference>
<accession>A0A7W2I536</accession>
<proteinExistence type="predicted"/>
<evidence type="ECO:0000313" key="1">
    <source>
        <dbReference type="EMBL" id="MBA5603994.1"/>
    </source>
</evidence>
<keyword evidence="2" id="KW-1185">Reference proteome</keyword>
<evidence type="ECO:0000313" key="2">
    <source>
        <dbReference type="Proteomes" id="UP000566711"/>
    </source>
</evidence>
<dbReference type="EMBL" id="JACEZS010000001">
    <property type="protein sequence ID" value="MBA5603994.1"/>
    <property type="molecule type" value="Genomic_DNA"/>
</dbReference>
<sequence>MNTIIGESIRGKNVLELRYRGYSRFVEPHAYGRDKGGDEILRCFQTSGGSASGESIGWKLLKVRDVFSLHRTKEELTQRPDYRRNDRAMVYVFFQL</sequence>
<organism evidence="1 2">
    <name type="scientific">Rugamonas fusca</name>
    <dbReference type="NCBI Taxonomy" id="2758568"/>
    <lineage>
        <taxon>Bacteria</taxon>
        <taxon>Pseudomonadati</taxon>
        <taxon>Pseudomonadota</taxon>
        <taxon>Betaproteobacteria</taxon>
        <taxon>Burkholderiales</taxon>
        <taxon>Oxalobacteraceae</taxon>
        <taxon>Telluria group</taxon>
        <taxon>Rugamonas</taxon>
    </lineage>
</organism>
<protein>
    <recommendedName>
        <fullName evidence="3">WYL domain-containing protein</fullName>
    </recommendedName>
</protein>
<name>A0A7W2I536_9BURK</name>